<gene>
    <name evidence="2" type="ORF">KK1_046919</name>
</gene>
<organism evidence="2 3">
    <name type="scientific">Cajanus cajan</name>
    <name type="common">Pigeon pea</name>
    <name type="synonym">Cajanus indicus</name>
    <dbReference type="NCBI Taxonomy" id="3821"/>
    <lineage>
        <taxon>Eukaryota</taxon>
        <taxon>Viridiplantae</taxon>
        <taxon>Streptophyta</taxon>
        <taxon>Embryophyta</taxon>
        <taxon>Tracheophyta</taxon>
        <taxon>Spermatophyta</taxon>
        <taxon>Magnoliopsida</taxon>
        <taxon>eudicotyledons</taxon>
        <taxon>Gunneridae</taxon>
        <taxon>Pentapetalae</taxon>
        <taxon>rosids</taxon>
        <taxon>fabids</taxon>
        <taxon>Fabales</taxon>
        <taxon>Fabaceae</taxon>
        <taxon>Papilionoideae</taxon>
        <taxon>50 kb inversion clade</taxon>
        <taxon>NPAAA clade</taxon>
        <taxon>indigoferoid/millettioid clade</taxon>
        <taxon>Phaseoleae</taxon>
        <taxon>Cajanus</taxon>
    </lineage>
</organism>
<sequence>MTGKHSEWIIDTGASSHMTTNLSLLCGLRDVVGCLVRLPDGKQLMANKEGTVTLDGGLKVETVLYVPTLSCNMLSISQLTLKQIVLSISLTTYVLCSIALRRC</sequence>
<evidence type="ECO:0000313" key="2">
    <source>
        <dbReference type="EMBL" id="KYP32416.1"/>
    </source>
</evidence>
<protein>
    <recommendedName>
        <fullName evidence="1">Retrovirus-related Pol polyprotein from transposon TNT 1-94-like beta-barrel domain-containing protein</fullName>
    </recommendedName>
</protein>
<dbReference type="Proteomes" id="UP000075243">
    <property type="component" value="Unassembled WGS sequence"/>
</dbReference>
<keyword evidence="3" id="KW-1185">Reference proteome</keyword>
<dbReference type="Pfam" id="PF22936">
    <property type="entry name" value="Pol_BBD"/>
    <property type="match status" value="1"/>
</dbReference>
<accession>A0A151QQ60</accession>
<dbReference type="InterPro" id="IPR054722">
    <property type="entry name" value="PolX-like_BBD"/>
</dbReference>
<evidence type="ECO:0000259" key="1">
    <source>
        <dbReference type="Pfam" id="PF22936"/>
    </source>
</evidence>
<proteinExistence type="predicted"/>
<dbReference type="EMBL" id="KQ485297">
    <property type="protein sequence ID" value="KYP32416.1"/>
    <property type="molecule type" value="Genomic_DNA"/>
</dbReference>
<name>A0A151QQ60_CAJCA</name>
<reference evidence="2" key="1">
    <citation type="journal article" date="2012" name="Nat. Biotechnol.">
        <title>Draft genome sequence of pigeonpea (Cajanus cajan), an orphan legume crop of resource-poor farmers.</title>
        <authorList>
            <person name="Varshney R.K."/>
            <person name="Chen W."/>
            <person name="Li Y."/>
            <person name="Bharti A.K."/>
            <person name="Saxena R.K."/>
            <person name="Schlueter J.A."/>
            <person name="Donoghue M.T."/>
            <person name="Azam S."/>
            <person name="Fan G."/>
            <person name="Whaley A.M."/>
            <person name="Farmer A.D."/>
            <person name="Sheridan J."/>
            <person name="Iwata A."/>
            <person name="Tuteja R."/>
            <person name="Penmetsa R.V."/>
            <person name="Wu W."/>
            <person name="Upadhyaya H.D."/>
            <person name="Yang S.P."/>
            <person name="Shah T."/>
            <person name="Saxena K.B."/>
            <person name="Michael T."/>
            <person name="McCombie W.R."/>
            <person name="Yang B."/>
            <person name="Zhang G."/>
            <person name="Yang H."/>
            <person name="Wang J."/>
            <person name="Spillane C."/>
            <person name="Cook D.R."/>
            <person name="May G.D."/>
            <person name="Xu X."/>
            <person name="Jackson S.A."/>
        </authorList>
    </citation>
    <scope>NUCLEOTIDE SEQUENCE [LARGE SCALE GENOMIC DNA]</scope>
</reference>
<feature type="domain" description="Retrovirus-related Pol polyprotein from transposon TNT 1-94-like beta-barrel" evidence="1">
    <location>
        <begin position="8"/>
        <end position="82"/>
    </location>
</feature>
<dbReference type="AlphaFoldDB" id="A0A151QQ60"/>
<dbReference type="Gramene" id="C.cajan_42844.t">
    <property type="protein sequence ID" value="C.cajan_42844.t.cds1"/>
    <property type="gene ID" value="C.cajan_42844"/>
</dbReference>
<evidence type="ECO:0000313" key="3">
    <source>
        <dbReference type="Proteomes" id="UP000075243"/>
    </source>
</evidence>